<dbReference type="InterPro" id="IPR011701">
    <property type="entry name" value="MFS"/>
</dbReference>
<dbReference type="RefSeq" id="XP_030988894.1">
    <property type="nucleotide sequence ID" value="XM_031133554.1"/>
</dbReference>
<dbReference type="Proteomes" id="UP000319257">
    <property type="component" value="Unassembled WGS sequence"/>
</dbReference>
<evidence type="ECO:0000256" key="3">
    <source>
        <dbReference type="SAM" id="Phobius"/>
    </source>
</evidence>
<comment type="subcellular location">
    <subcellularLocation>
        <location evidence="1">Membrane</location>
        <topology evidence="1">Multi-pass membrane protein</topology>
    </subcellularLocation>
</comment>
<feature type="transmembrane region" description="Helical" evidence="3">
    <location>
        <begin position="211"/>
        <end position="232"/>
    </location>
</feature>
<keyword evidence="3" id="KW-0472">Membrane</keyword>
<keyword evidence="5" id="KW-1185">Reference proteome</keyword>
<organism evidence="4 5">
    <name type="scientific">Thyridium curvatum</name>
    <dbReference type="NCBI Taxonomy" id="1093900"/>
    <lineage>
        <taxon>Eukaryota</taxon>
        <taxon>Fungi</taxon>
        <taxon>Dikarya</taxon>
        <taxon>Ascomycota</taxon>
        <taxon>Pezizomycotina</taxon>
        <taxon>Sordariomycetes</taxon>
        <taxon>Sordariomycetidae</taxon>
        <taxon>Thyridiales</taxon>
        <taxon>Thyridiaceae</taxon>
        <taxon>Thyridium</taxon>
    </lineage>
</organism>
<keyword evidence="3" id="KW-0812">Transmembrane</keyword>
<feature type="transmembrane region" description="Helical" evidence="3">
    <location>
        <begin position="345"/>
        <end position="367"/>
    </location>
</feature>
<feature type="transmembrane region" description="Helical" evidence="3">
    <location>
        <begin position="379"/>
        <end position="406"/>
    </location>
</feature>
<dbReference type="GO" id="GO:0022857">
    <property type="term" value="F:transmembrane transporter activity"/>
    <property type="evidence" value="ECO:0007669"/>
    <property type="project" value="InterPro"/>
</dbReference>
<sequence length="448" mass="47923">MTESSVQNHDRPMGQEIGLASRPASTFDHEGGSASSQVGLQPVDGGRDAWMVLMAGFIFEALFWGFPMAFGVFQNYYSHLPEFESDSAKIPLVGTLAQGLYYLGAPFSALLTKRFPKYQKHQIWLGWPLCIVGLLTASFATTVNGLIATQGVVYGLGFVLLTYPIISMLNEWWVARKGMAFGLISASSGATGAVLPFAMEAMLAKYGHQTTLRASAVAMIVLTAPLLPLFKARLPASEHVALGRTDWTFLRHPLFWVFGMSIIIQGMGFFFPGVFLPSYASAVDISSTNGALLLALMSIAQVLGQFAFGYLSDKNIPVSVLSVACCIAAAAASSALWGLGKSMPLLSTFAIIYGFFGFGFGTLRVAMGRTVSRDPSAVFATYAIFVFLQGVGNILVGPISAALISGPSRPEMYGVGRYSAIIILTAVSSALAALVIMICQSYRGLRKL</sequence>
<gene>
    <name evidence="4" type="ORF">E0L32_010886</name>
</gene>
<evidence type="ECO:0000313" key="5">
    <source>
        <dbReference type="Proteomes" id="UP000319257"/>
    </source>
</evidence>
<dbReference type="GeneID" id="41978333"/>
<feature type="transmembrane region" description="Helical" evidence="3">
    <location>
        <begin position="291"/>
        <end position="311"/>
    </location>
</feature>
<dbReference type="SUPFAM" id="SSF103473">
    <property type="entry name" value="MFS general substrate transporter"/>
    <property type="match status" value="1"/>
</dbReference>
<dbReference type="EMBL" id="SKBQ01000093">
    <property type="protein sequence ID" value="TPX07183.1"/>
    <property type="molecule type" value="Genomic_DNA"/>
</dbReference>
<accession>A0A507AIW0</accession>
<dbReference type="OrthoDB" id="2213137at2759"/>
<evidence type="ECO:0000256" key="1">
    <source>
        <dbReference type="ARBA" id="ARBA00004141"/>
    </source>
</evidence>
<dbReference type="InParanoid" id="A0A507AIW0"/>
<comment type="caution">
    <text evidence="4">The sequence shown here is derived from an EMBL/GenBank/DDBJ whole genome shotgun (WGS) entry which is preliminary data.</text>
</comment>
<dbReference type="PANTHER" id="PTHR11360">
    <property type="entry name" value="MONOCARBOXYLATE TRANSPORTER"/>
    <property type="match status" value="1"/>
</dbReference>
<dbReference type="Pfam" id="PF07690">
    <property type="entry name" value="MFS_1"/>
    <property type="match status" value="1"/>
</dbReference>
<feature type="transmembrane region" description="Helical" evidence="3">
    <location>
        <begin position="90"/>
        <end position="111"/>
    </location>
</feature>
<dbReference type="PANTHER" id="PTHR11360:SF287">
    <property type="entry name" value="MFS MONOCARBOXYLATE TRANSPORTER"/>
    <property type="match status" value="1"/>
</dbReference>
<feature type="transmembrane region" description="Helical" evidence="3">
    <location>
        <begin position="318"/>
        <end position="339"/>
    </location>
</feature>
<dbReference type="AlphaFoldDB" id="A0A507AIW0"/>
<evidence type="ECO:0000256" key="2">
    <source>
        <dbReference type="ARBA" id="ARBA00006727"/>
    </source>
</evidence>
<feature type="transmembrane region" description="Helical" evidence="3">
    <location>
        <begin position="147"/>
        <end position="166"/>
    </location>
</feature>
<dbReference type="GO" id="GO:0016020">
    <property type="term" value="C:membrane"/>
    <property type="evidence" value="ECO:0007669"/>
    <property type="project" value="UniProtKB-SubCell"/>
</dbReference>
<dbReference type="InterPro" id="IPR036259">
    <property type="entry name" value="MFS_trans_sf"/>
</dbReference>
<dbReference type="InterPro" id="IPR050327">
    <property type="entry name" value="Proton-linked_MCT"/>
</dbReference>
<feature type="transmembrane region" description="Helical" evidence="3">
    <location>
        <begin position="253"/>
        <end position="271"/>
    </location>
</feature>
<feature type="transmembrane region" description="Helical" evidence="3">
    <location>
        <begin position="418"/>
        <end position="439"/>
    </location>
</feature>
<feature type="transmembrane region" description="Helical" evidence="3">
    <location>
        <begin position="178"/>
        <end position="199"/>
    </location>
</feature>
<evidence type="ECO:0000313" key="4">
    <source>
        <dbReference type="EMBL" id="TPX07183.1"/>
    </source>
</evidence>
<evidence type="ECO:0008006" key="6">
    <source>
        <dbReference type="Google" id="ProtNLM"/>
    </source>
</evidence>
<keyword evidence="3" id="KW-1133">Transmembrane helix</keyword>
<protein>
    <recommendedName>
        <fullName evidence="6">MFS general substrate transporter</fullName>
    </recommendedName>
</protein>
<reference evidence="4 5" key="1">
    <citation type="submission" date="2019-06" db="EMBL/GenBank/DDBJ databases">
        <title>Draft genome sequence of the filamentous fungus Phialemoniopsis curvata isolated from diesel fuel.</title>
        <authorList>
            <person name="Varaljay V.A."/>
            <person name="Lyon W.J."/>
            <person name="Crouch A.L."/>
            <person name="Drake C.E."/>
            <person name="Hollomon J.M."/>
            <person name="Nadeau L.J."/>
            <person name="Nunn H.S."/>
            <person name="Stevenson B.S."/>
            <person name="Bojanowski C.L."/>
            <person name="Crookes-Goodson W.J."/>
        </authorList>
    </citation>
    <scope>NUCLEOTIDE SEQUENCE [LARGE SCALE GENOMIC DNA]</scope>
    <source>
        <strain evidence="4 5">D216</strain>
    </source>
</reference>
<name>A0A507AIW0_9PEZI</name>
<comment type="similarity">
    <text evidence="2">Belongs to the major facilitator superfamily. Monocarboxylate porter (TC 2.A.1.13) family.</text>
</comment>
<proteinExistence type="inferred from homology"/>
<feature type="transmembrane region" description="Helical" evidence="3">
    <location>
        <begin position="49"/>
        <end position="70"/>
    </location>
</feature>
<dbReference type="Gene3D" id="1.20.1250.20">
    <property type="entry name" value="MFS general substrate transporter like domains"/>
    <property type="match status" value="2"/>
</dbReference>
<feature type="transmembrane region" description="Helical" evidence="3">
    <location>
        <begin position="123"/>
        <end position="141"/>
    </location>
</feature>